<organism evidence="2 3">
    <name type="scientific">Hypocrea virens (strain Gv29-8 / FGSC 10586)</name>
    <name type="common">Gliocladium virens</name>
    <name type="synonym">Trichoderma virens</name>
    <dbReference type="NCBI Taxonomy" id="413071"/>
    <lineage>
        <taxon>Eukaryota</taxon>
        <taxon>Fungi</taxon>
        <taxon>Dikarya</taxon>
        <taxon>Ascomycota</taxon>
        <taxon>Pezizomycotina</taxon>
        <taxon>Sordariomycetes</taxon>
        <taxon>Hypocreomycetidae</taxon>
        <taxon>Hypocreales</taxon>
        <taxon>Hypocreaceae</taxon>
        <taxon>Trichoderma</taxon>
    </lineage>
</organism>
<keyword evidence="1" id="KW-0472">Membrane</keyword>
<feature type="transmembrane region" description="Helical" evidence="1">
    <location>
        <begin position="14"/>
        <end position="32"/>
    </location>
</feature>
<evidence type="ECO:0000313" key="3">
    <source>
        <dbReference type="Proteomes" id="UP000007115"/>
    </source>
</evidence>
<dbReference type="OMA" id="FIWPARR"/>
<keyword evidence="3" id="KW-1185">Reference proteome</keyword>
<comment type="caution">
    <text evidence="2">The sequence shown here is derived from an EMBL/GenBank/DDBJ whole genome shotgun (WGS) entry which is preliminary data.</text>
</comment>
<accession>G9MT76</accession>
<dbReference type="AlphaFoldDB" id="G9MT76"/>
<dbReference type="OrthoDB" id="4959128at2759"/>
<keyword evidence="1" id="KW-1133">Transmembrane helix</keyword>
<keyword evidence="1" id="KW-0812">Transmembrane</keyword>
<name>G9MT76_HYPVG</name>
<proteinExistence type="predicted"/>
<dbReference type="InParanoid" id="G9MT76"/>
<evidence type="ECO:0000256" key="1">
    <source>
        <dbReference type="SAM" id="Phobius"/>
    </source>
</evidence>
<dbReference type="RefSeq" id="XP_013957315.1">
    <property type="nucleotide sequence ID" value="XM_014101840.1"/>
</dbReference>
<gene>
    <name evidence="2" type="ORF">TRIVIDRAFT_216133</name>
</gene>
<evidence type="ECO:0000313" key="2">
    <source>
        <dbReference type="EMBL" id="EHK23118.1"/>
    </source>
</evidence>
<dbReference type="HOGENOM" id="CLU_1695921_0_0_1"/>
<feature type="transmembrane region" description="Helical" evidence="1">
    <location>
        <begin position="86"/>
        <end position="107"/>
    </location>
</feature>
<feature type="transmembrane region" description="Helical" evidence="1">
    <location>
        <begin position="127"/>
        <end position="144"/>
    </location>
</feature>
<sequence>MGNPVKDASQQQNAIHYQYFLLILLTLFHGYYNHVRLHGWLNGSIGLLKETATVVIIVQFCFGNYYASRDSKRHIAERNVRRATHVANITGVVFTAFGLIWGFYVLTTHDSDTIDNENAFNIMNNKLYLVVLMGVSFFIQLCSLKPGTGELEFLKYSLRYPWHFIWPSMQSEIFRYSENIQQE</sequence>
<dbReference type="EMBL" id="ABDF02000006">
    <property type="protein sequence ID" value="EHK23118.1"/>
    <property type="molecule type" value="Genomic_DNA"/>
</dbReference>
<dbReference type="VEuPathDB" id="FungiDB:TRIVIDRAFT_216133"/>
<dbReference type="GeneID" id="25791059"/>
<dbReference type="Proteomes" id="UP000007115">
    <property type="component" value="Unassembled WGS sequence"/>
</dbReference>
<reference evidence="2 3" key="1">
    <citation type="journal article" date="2011" name="Genome Biol.">
        <title>Comparative genome sequence analysis underscores mycoparasitism as the ancestral life style of Trichoderma.</title>
        <authorList>
            <person name="Kubicek C.P."/>
            <person name="Herrera-Estrella A."/>
            <person name="Seidl-Seiboth V."/>
            <person name="Martinez D.A."/>
            <person name="Druzhinina I.S."/>
            <person name="Thon M."/>
            <person name="Zeilinger S."/>
            <person name="Casas-Flores S."/>
            <person name="Horwitz B.A."/>
            <person name="Mukherjee P.K."/>
            <person name="Mukherjee M."/>
            <person name="Kredics L."/>
            <person name="Alcaraz L.D."/>
            <person name="Aerts A."/>
            <person name="Antal Z."/>
            <person name="Atanasova L."/>
            <person name="Cervantes-Badillo M.G."/>
            <person name="Challacombe J."/>
            <person name="Chertkov O."/>
            <person name="McCluskey K."/>
            <person name="Coulpier F."/>
            <person name="Deshpande N."/>
            <person name="von Doehren H."/>
            <person name="Ebbole D.J."/>
            <person name="Esquivel-Naranjo E.U."/>
            <person name="Fekete E."/>
            <person name="Flipphi M."/>
            <person name="Glaser F."/>
            <person name="Gomez-Rodriguez E.Y."/>
            <person name="Gruber S."/>
            <person name="Han C."/>
            <person name="Henrissat B."/>
            <person name="Hermosa R."/>
            <person name="Hernandez-Onate M."/>
            <person name="Karaffa L."/>
            <person name="Kosti I."/>
            <person name="Le Crom S."/>
            <person name="Lindquist E."/>
            <person name="Lucas S."/>
            <person name="Luebeck M."/>
            <person name="Luebeck P.S."/>
            <person name="Margeot A."/>
            <person name="Metz B."/>
            <person name="Misra M."/>
            <person name="Nevalainen H."/>
            <person name="Omann M."/>
            <person name="Packer N."/>
            <person name="Perrone G."/>
            <person name="Uresti-Rivera E.E."/>
            <person name="Salamov A."/>
            <person name="Schmoll M."/>
            <person name="Seiboth B."/>
            <person name="Shapiro H."/>
            <person name="Sukno S."/>
            <person name="Tamayo-Ramos J.A."/>
            <person name="Tisch D."/>
            <person name="Wiest A."/>
            <person name="Wilkinson H.H."/>
            <person name="Zhang M."/>
            <person name="Coutinho P.M."/>
            <person name="Kenerley C.M."/>
            <person name="Monte E."/>
            <person name="Baker S.E."/>
            <person name="Grigoriev I.V."/>
        </authorList>
    </citation>
    <scope>NUCLEOTIDE SEQUENCE [LARGE SCALE GENOMIC DNA]</scope>
    <source>
        <strain evidence="3">Gv29-8 / FGSC 10586</strain>
    </source>
</reference>
<feature type="transmembrane region" description="Helical" evidence="1">
    <location>
        <begin position="44"/>
        <end position="66"/>
    </location>
</feature>
<protein>
    <submittedName>
        <fullName evidence="2">Uncharacterized protein</fullName>
    </submittedName>
</protein>